<feature type="coiled-coil region" evidence="1">
    <location>
        <begin position="30"/>
        <end position="57"/>
    </location>
</feature>
<evidence type="ECO:0000256" key="2">
    <source>
        <dbReference type="SAM" id="MobiDB-lite"/>
    </source>
</evidence>
<sequence>MKRANENPDTAVAPRKFIKQNREELESADAATLVEKLVSLTDQLNEANEMVRTWKDRLVLARLQVLQKDKELKDILKERSDAYYSRGGTNPAERDQLLDPLYYEIYTAMKEKIGRREKEITELKEAVKALEAGKDCKILYQFLESKNNLVKKLPEYEKNIRKISYLENRISIGHNAICAIKKEKKDYAHEISERDSKIAELEKELYHYRHSVFEEVASEHTELDQEEDPKSDVTTEKQELKLEEKKQLVADTVEEGGNVVALDNEKV</sequence>
<dbReference type="AlphaFoldDB" id="A0AAD5N1M6"/>
<proteinExistence type="predicted"/>
<name>A0AAD5N1M6_PARTN</name>
<evidence type="ECO:0000313" key="4">
    <source>
        <dbReference type="Proteomes" id="UP001196413"/>
    </source>
</evidence>
<keyword evidence="4" id="KW-1185">Reference proteome</keyword>
<reference evidence="3" key="1">
    <citation type="submission" date="2021-06" db="EMBL/GenBank/DDBJ databases">
        <title>Parelaphostrongylus tenuis whole genome reference sequence.</title>
        <authorList>
            <person name="Garwood T.J."/>
            <person name="Larsen P.A."/>
            <person name="Fountain-Jones N.M."/>
            <person name="Garbe J.R."/>
            <person name="Macchietto M.G."/>
            <person name="Kania S.A."/>
            <person name="Gerhold R.W."/>
            <person name="Richards J.E."/>
            <person name="Wolf T.M."/>
        </authorList>
    </citation>
    <scope>NUCLEOTIDE SEQUENCE</scope>
    <source>
        <strain evidence="3">MNPRO001-30</strain>
        <tissue evidence="3">Meninges</tissue>
    </source>
</reference>
<protein>
    <submittedName>
        <fullName evidence="3">Uncharacterized protein</fullName>
    </submittedName>
</protein>
<gene>
    <name evidence="3" type="ORF">KIN20_016151</name>
</gene>
<keyword evidence="1" id="KW-0175">Coiled coil</keyword>
<dbReference type="EMBL" id="JAHQIW010003252">
    <property type="protein sequence ID" value="KAJ1357889.1"/>
    <property type="molecule type" value="Genomic_DNA"/>
</dbReference>
<organism evidence="3 4">
    <name type="scientific">Parelaphostrongylus tenuis</name>
    <name type="common">Meningeal worm</name>
    <dbReference type="NCBI Taxonomy" id="148309"/>
    <lineage>
        <taxon>Eukaryota</taxon>
        <taxon>Metazoa</taxon>
        <taxon>Ecdysozoa</taxon>
        <taxon>Nematoda</taxon>
        <taxon>Chromadorea</taxon>
        <taxon>Rhabditida</taxon>
        <taxon>Rhabditina</taxon>
        <taxon>Rhabditomorpha</taxon>
        <taxon>Strongyloidea</taxon>
        <taxon>Metastrongylidae</taxon>
        <taxon>Parelaphostrongylus</taxon>
    </lineage>
</organism>
<evidence type="ECO:0000256" key="1">
    <source>
        <dbReference type="SAM" id="Coils"/>
    </source>
</evidence>
<evidence type="ECO:0000313" key="3">
    <source>
        <dbReference type="EMBL" id="KAJ1357889.1"/>
    </source>
</evidence>
<feature type="region of interest" description="Disordered" evidence="2">
    <location>
        <begin position="218"/>
        <end position="239"/>
    </location>
</feature>
<comment type="caution">
    <text evidence="3">The sequence shown here is derived from an EMBL/GenBank/DDBJ whole genome shotgun (WGS) entry which is preliminary data.</text>
</comment>
<dbReference type="Proteomes" id="UP001196413">
    <property type="component" value="Unassembled WGS sequence"/>
</dbReference>
<accession>A0AAD5N1M6</accession>